<dbReference type="PANTHER" id="PTHR45663:SF11">
    <property type="entry name" value="GEO12009P1"/>
    <property type="match status" value="1"/>
</dbReference>
<dbReference type="InterPro" id="IPR017937">
    <property type="entry name" value="Thioredoxin_CS"/>
</dbReference>
<evidence type="ECO:0000313" key="10">
    <source>
        <dbReference type="Proteomes" id="UP001165489"/>
    </source>
</evidence>
<dbReference type="Gene3D" id="3.40.30.10">
    <property type="entry name" value="Glutaredoxin"/>
    <property type="match status" value="1"/>
</dbReference>
<dbReference type="PROSITE" id="PS51352">
    <property type="entry name" value="THIOREDOXIN_2"/>
    <property type="match status" value="1"/>
</dbReference>
<evidence type="ECO:0000256" key="3">
    <source>
        <dbReference type="ARBA" id="ARBA00022982"/>
    </source>
</evidence>
<organism evidence="9 10">
    <name type="scientific">Belliella filtrata</name>
    <dbReference type="NCBI Taxonomy" id="2923435"/>
    <lineage>
        <taxon>Bacteria</taxon>
        <taxon>Pseudomonadati</taxon>
        <taxon>Bacteroidota</taxon>
        <taxon>Cytophagia</taxon>
        <taxon>Cytophagales</taxon>
        <taxon>Cyclobacteriaceae</taxon>
        <taxon>Belliella</taxon>
    </lineage>
</organism>
<keyword evidence="10" id="KW-1185">Reference proteome</keyword>
<evidence type="ECO:0000256" key="5">
    <source>
        <dbReference type="ARBA" id="ARBA00023284"/>
    </source>
</evidence>
<evidence type="ECO:0000256" key="7">
    <source>
        <dbReference type="PIRNR" id="PIRNR000077"/>
    </source>
</evidence>
<dbReference type="PRINTS" id="PR00421">
    <property type="entry name" value="THIOREDOXIN"/>
</dbReference>
<name>A0ABS9V018_9BACT</name>
<evidence type="ECO:0000256" key="1">
    <source>
        <dbReference type="ARBA" id="ARBA00008987"/>
    </source>
</evidence>
<keyword evidence="3" id="KW-0249">Electron transport</keyword>
<protein>
    <recommendedName>
        <fullName evidence="6 7">Thioredoxin</fullName>
    </recommendedName>
</protein>
<feature type="domain" description="Thioredoxin" evidence="8">
    <location>
        <begin position="1"/>
        <end position="101"/>
    </location>
</feature>
<dbReference type="PROSITE" id="PS00194">
    <property type="entry name" value="THIOREDOXIN_1"/>
    <property type="match status" value="1"/>
</dbReference>
<comment type="similarity">
    <text evidence="1 7">Belongs to the thioredoxin family.</text>
</comment>
<evidence type="ECO:0000256" key="2">
    <source>
        <dbReference type="ARBA" id="ARBA00022448"/>
    </source>
</evidence>
<dbReference type="NCBIfam" id="TIGR01068">
    <property type="entry name" value="thioredoxin"/>
    <property type="match status" value="1"/>
</dbReference>
<evidence type="ECO:0000256" key="4">
    <source>
        <dbReference type="ARBA" id="ARBA00023157"/>
    </source>
</evidence>
<dbReference type="SUPFAM" id="SSF52833">
    <property type="entry name" value="Thioredoxin-like"/>
    <property type="match status" value="1"/>
</dbReference>
<dbReference type="Pfam" id="PF00085">
    <property type="entry name" value="Thioredoxin"/>
    <property type="match status" value="1"/>
</dbReference>
<gene>
    <name evidence="9" type="primary">trxA</name>
    <name evidence="9" type="ORF">MM239_10130</name>
</gene>
<proteinExistence type="inferred from homology"/>
<keyword evidence="2" id="KW-0813">Transport</keyword>
<comment type="caution">
    <text evidence="9">The sequence shown here is derived from an EMBL/GenBank/DDBJ whole genome shotgun (WGS) entry which is preliminary data.</text>
</comment>
<dbReference type="CDD" id="cd02947">
    <property type="entry name" value="TRX_family"/>
    <property type="match status" value="1"/>
</dbReference>
<sequence>MKKNFRDIIHKSEDAILVDFYADWCAPCQTMTPILEEVIEEVGGKIKLFKLNIDKNPQVAQQFAVRSIPHFILFKRGKILWRKGGYITKRDLIKSLNGFLG</sequence>
<evidence type="ECO:0000259" key="8">
    <source>
        <dbReference type="PROSITE" id="PS51352"/>
    </source>
</evidence>
<keyword evidence="4" id="KW-1015">Disulfide bond</keyword>
<dbReference type="PIRSF" id="PIRSF000077">
    <property type="entry name" value="Thioredoxin"/>
    <property type="match status" value="1"/>
</dbReference>
<keyword evidence="5" id="KW-0676">Redox-active center</keyword>
<dbReference type="PANTHER" id="PTHR45663">
    <property type="entry name" value="GEO12009P1"/>
    <property type="match status" value="1"/>
</dbReference>
<dbReference type="InterPro" id="IPR005746">
    <property type="entry name" value="Thioredoxin"/>
</dbReference>
<dbReference type="InterPro" id="IPR013766">
    <property type="entry name" value="Thioredoxin_domain"/>
</dbReference>
<accession>A0ABS9V018</accession>
<evidence type="ECO:0000313" key="9">
    <source>
        <dbReference type="EMBL" id="MCH7409752.1"/>
    </source>
</evidence>
<dbReference type="RefSeq" id="WP_241348079.1">
    <property type="nucleotide sequence ID" value="NZ_JAKZGP010000022.1"/>
</dbReference>
<dbReference type="InterPro" id="IPR036249">
    <property type="entry name" value="Thioredoxin-like_sf"/>
</dbReference>
<dbReference type="Proteomes" id="UP001165489">
    <property type="component" value="Unassembled WGS sequence"/>
</dbReference>
<evidence type="ECO:0000256" key="6">
    <source>
        <dbReference type="NCBIfam" id="TIGR01068"/>
    </source>
</evidence>
<reference evidence="9" key="1">
    <citation type="submission" date="2022-03" db="EMBL/GenBank/DDBJ databases">
        <title>De novo assembled genomes of Belliella spp. (Cyclobacteriaceae) strains.</title>
        <authorList>
            <person name="Szabo A."/>
            <person name="Korponai K."/>
            <person name="Felfoldi T."/>
        </authorList>
    </citation>
    <scope>NUCLEOTIDE SEQUENCE</scope>
    <source>
        <strain evidence="9">DSM 111904</strain>
    </source>
</reference>
<dbReference type="EMBL" id="JAKZGP010000022">
    <property type="protein sequence ID" value="MCH7409752.1"/>
    <property type="molecule type" value="Genomic_DNA"/>
</dbReference>